<keyword evidence="3" id="KW-1185">Reference proteome</keyword>
<keyword evidence="1" id="KW-0472">Membrane</keyword>
<evidence type="ECO:0000256" key="1">
    <source>
        <dbReference type="SAM" id="Phobius"/>
    </source>
</evidence>
<reference evidence="2 3" key="1">
    <citation type="submission" date="2018-10" db="EMBL/GenBank/DDBJ databases">
        <authorList>
            <person name="Li J."/>
        </authorList>
    </citation>
    <scope>NUCLEOTIDE SEQUENCE [LARGE SCALE GENOMIC DNA]</scope>
    <source>
        <strain evidence="2 3">IF 016277</strain>
    </source>
</reference>
<dbReference type="EMBL" id="RCUX01000009">
    <property type="protein sequence ID" value="RLP74750.1"/>
    <property type="molecule type" value="Genomic_DNA"/>
</dbReference>
<sequence length="122" mass="12862">MITWLTYTIAIIAGLAGLLCVVLGLIGRKPSDLTLGSAALVELLLLVQLVVAIIAPATGNNILGDPIEFYAYIICALIIPAAAVFWGLLDRTRWSTVIVGVGSLAVAVMVIRMEVIWTTVAA</sequence>
<evidence type="ECO:0008006" key="4">
    <source>
        <dbReference type="Google" id="ProtNLM"/>
    </source>
</evidence>
<accession>A0A3L7A4G8</accession>
<comment type="caution">
    <text evidence="2">The sequence shown here is derived from an EMBL/GenBank/DDBJ whole genome shotgun (WGS) entry which is preliminary data.</text>
</comment>
<feature type="transmembrane region" description="Helical" evidence="1">
    <location>
        <begin position="69"/>
        <end position="89"/>
    </location>
</feature>
<feature type="transmembrane region" description="Helical" evidence="1">
    <location>
        <begin position="38"/>
        <end position="57"/>
    </location>
</feature>
<protein>
    <recommendedName>
        <fullName evidence="4">Integral membrane protein</fullName>
    </recommendedName>
</protein>
<name>A0A3L7A4G8_9MICO</name>
<evidence type="ECO:0000313" key="3">
    <source>
        <dbReference type="Proteomes" id="UP000272503"/>
    </source>
</evidence>
<proteinExistence type="predicted"/>
<evidence type="ECO:0000313" key="2">
    <source>
        <dbReference type="EMBL" id="RLP74750.1"/>
    </source>
</evidence>
<feature type="transmembrane region" description="Helical" evidence="1">
    <location>
        <begin position="6"/>
        <end position="26"/>
    </location>
</feature>
<organism evidence="2 3">
    <name type="scientific">Mycetocola tolaasinivorans</name>
    <dbReference type="NCBI Taxonomy" id="76635"/>
    <lineage>
        <taxon>Bacteria</taxon>
        <taxon>Bacillati</taxon>
        <taxon>Actinomycetota</taxon>
        <taxon>Actinomycetes</taxon>
        <taxon>Micrococcales</taxon>
        <taxon>Microbacteriaceae</taxon>
        <taxon>Mycetocola</taxon>
    </lineage>
</organism>
<keyword evidence="1" id="KW-0812">Transmembrane</keyword>
<dbReference type="AlphaFoldDB" id="A0A3L7A4G8"/>
<dbReference type="OrthoDB" id="5197832at2"/>
<dbReference type="Proteomes" id="UP000272503">
    <property type="component" value="Unassembled WGS sequence"/>
</dbReference>
<gene>
    <name evidence="2" type="ORF">D9V32_11975</name>
</gene>
<feature type="transmembrane region" description="Helical" evidence="1">
    <location>
        <begin position="96"/>
        <end position="117"/>
    </location>
</feature>
<keyword evidence="1" id="KW-1133">Transmembrane helix</keyword>
<dbReference type="RefSeq" id="WP_121649150.1">
    <property type="nucleotide sequence ID" value="NZ_RCUX01000009.1"/>
</dbReference>